<accession>A0ABN8I1N5</accession>
<dbReference type="Proteomes" id="UP000837857">
    <property type="component" value="Chromosome 13"/>
</dbReference>
<evidence type="ECO:0000313" key="2">
    <source>
        <dbReference type="Proteomes" id="UP000837857"/>
    </source>
</evidence>
<name>A0ABN8I1N5_9NEOP</name>
<proteinExistence type="predicted"/>
<reference evidence="1" key="1">
    <citation type="submission" date="2022-03" db="EMBL/GenBank/DDBJ databases">
        <authorList>
            <person name="Martin H S."/>
        </authorList>
    </citation>
    <scope>NUCLEOTIDE SEQUENCE</scope>
</reference>
<evidence type="ECO:0000313" key="1">
    <source>
        <dbReference type="EMBL" id="CAH2041254.1"/>
    </source>
</evidence>
<organism evidence="1 2">
    <name type="scientific">Iphiclides podalirius</name>
    <name type="common">scarce swallowtail</name>
    <dbReference type="NCBI Taxonomy" id="110791"/>
    <lineage>
        <taxon>Eukaryota</taxon>
        <taxon>Metazoa</taxon>
        <taxon>Ecdysozoa</taxon>
        <taxon>Arthropoda</taxon>
        <taxon>Hexapoda</taxon>
        <taxon>Insecta</taxon>
        <taxon>Pterygota</taxon>
        <taxon>Neoptera</taxon>
        <taxon>Endopterygota</taxon>
        <taxon>Lepidoptera</taxon>
        <taxon>Glossata</taxon>
        <taxon>Ditrysia</taxon>
        <taxon>Papilionoidea</taxon>
        <taxon>Papilionidae</taxon>
        <taxon>Papilioninae</taxon>
        <taxon>Iphiclides</taxon>
    </lineage>
</organism>
<protein>
    <submittedName>
        <fullName evidence="1">Uncharacterized protein</fullName>
    </submittedName>
</protein>
<keyword evidence="2" id="KW-1185">Reference proteome</keyword>
<gene>
    <name evidence="1" type="ORF">IPOD504_LOCUS3029</name>
</gene>
<dbReference type="EMBL" id="OW152825">
    <property type="protein sequence ID" value="CAH2041254.1"/>
    <property type="molecule type" value="Genomic_DNA"/>
</dbReference>
<sequence length="94" mass="10095">MSIHHLAVVLRKPVCLLSGHNHHIKGRQGVRWALIGAWRDDGRAAGARLWLRHAWRGGRAPASLSGHVHSAVPLCRPAPPDDAAPRLSLGACAV</sequence>
<feature type="non-terminal residue" evidence="1">
    <location>
        <position position="94"/>
    </location>
</feature>